<name>A0A9X4QNS5_9BACL</name>
<dbReference type="EMBL" id="JAPDHZ010000004">
    <property type="protein sequence ID" value="MDG0793128.1"/>
    <property type="molecule type" value="Genomic_DNA"/>
</dbReference>
<protein>
    <submittedName>
        <fullName evidence="1">Uncharacterized protein</fullName>
    </submittedName>
</protein>
<accession>A0A9X4QNS5</accession>
<sequence>MNGPVPARIFKLMIVLAAVFGVMEARLAWVQLGGGGRSENAAAGLSKQAYLQHSDPLELDSGRGQFVDREGRPLSGKTIRALAAYPTGGDAARHGRSVAGAGGYAWGKRRASRRLARRDSRAARMENGEVG</sequence>
<dbReference type="RefSeq" id="WP_277566959.1">
    <property type="nucleotide sequence ID" value="NZ_JAPDHZ010000004.1"/>
</dbReference>
<evidence type="ECO:0000313" key="1">
    <source>
        <dbReference type="EMBL" id="MDG0793128.1"/>
    </source>
</evidence>
<organism evidence="1 2">
    <name type="scientific">Cohnella ginsengisoli</name>
    <dbReference type="NCBI Taxonomy" id="425004"/>
    <lineage>
        <taxon>Bacteria</taxon>
        <taxon>Bacillati</taxon>
        <taxon>Bacillota</taxon>
        <taxon>Bacilli</taxon>
        <taxon>Bacillales</taxon>
        <taxon>Paenibacillaceae</taxon>
        <taxon>Cohnella</taxon>
    </lineage>
</organism>
<keyword evidence="2" id="KW-1185">Reference proteome</keyword>
<gene>
    <name evidence="1" type="ORF">OMP38_21435</name>
</gene>
<dbReference type="AlphaFoldDB" id="A0A9X4QNS5"/>
<reference evidence="1 2" key="1">
    <citation type="submission" date="2022-10" db="EMBL/GenBank/DDBJ databases">
        <title>Comparative genomic analysis of Cohnella hashimotonis sp. nov., isolated from the International Space Station.</title>
        <authorList>
            <person name="Simpson A."/>
            <person name="Venkateswaran K."/>
        </authorList>
    </citation>
    <scope>NUCLEOTIDE SEQUENCE [LARGE SCALE GENOMIC DNA]</scope>
    <source>
        <strain evidence="1 2">DSM 18997</strain>
    </source>
</reference>
<proteinExistence type="predicted"/>
<dbReference type="Proteomes" id="UP001153387">
    <property type="component" value="Unassembled WGS sequence"/>
</dbReference>
<comment type="caution">
    <text evidence="1">The sequence shown here is derived from an EMBL/GenBank/DDBJ whole genome shotgun (WGS) entry which is preliminary data.</text>
</comment>
<evidence type="ECO:0000313" key="2">
    <source>
        <dbReference type="Proteomes" id="UP001153387"/>
    </source>
</evidence>